<dbReference type="SUPFAM" id="SSF51735">
    <property type="entry name" value="NAD(P)-binding Rossmann-fold domains"/>
    <property type="match status" value="1"/>
</dbReference>
<reference evidence="2 3" key="1">
    <citation type="submission" date="2019-02" db="EMBL/GenBank/DDBJ databases">
        <authorList>
            <person name="Goldberg S.R."/>
            <person name="Haltli B.A."/>
            <person name="Correa H."/>
            <person name="Russell K.G."/>
        </authorList>
    </citation>
    <scope>NUCLEOTIDE SEQUENCE [LARGE SCALE GENOMIC DNA]</scope>
    <source>
        <strain evidence="2 3">JCM 16186</strain>
    </source>
</reference>
<dbReference type="Gene3D" id="3.40.50.720">
    <property type="entry name" value="NAD(P)-binding Rossmann-like Domain"/>
    <property type="match status" value="1"/>
</dbReference>
<sequence>MEKVLVVGANGLTGTEIIKILKNHGQYDPIAMIRDESQKSKFDEMGIETRTGDLEKDLSQVVEGVNKIIFAAGSGSETGPDKTVAVDQEGAKKLIDEAKSHDIKKFVMLSSMGADEPESHEKLKHYLEAKHNADEHLINSGLNYTIVRPGRLVNGDHQGHIHAGEKLHEQGQITREDVAQVLVAVLDHSQVRNRTFEIVNGDKSIEEALAEL</sequence>
<protein>
    <submittedName>
        <fullName evidence="2">SDR family oxidoreductase</fullName>
    </submittedName>
</protein>
<dbReference type="EMBL" id="SMLW01000596">
    <property type="protein sequence ID" value="MTI26753.1"/>
    <property type="molecule type" value="Genomic_DNA"/>
</dbReference>
<dbReference type="PANTHER" id="PTHR15020">
    <property type="entry name" value="FLAVIN REDUCTASE-RELATED"/>
    <property type="match status" value="1"/>
</dbReference>
<comment type="caution">
    <text evidence="2">The sequence shown here is derived from an EMBL/GenBank/DDBJ whole genome shotgun (WGS) entry which is preliminary data.</text>
</comment>
<dbReference type="InterPro" id="IPR036291">
    <property type="entry name" value="NAD(P)-bd_dom_sf"/>
</dbReference>
<proteinExistence type="predicted"/>
<dbReference type="InterPro" id="IPR016040">
    <property type="entry name" value="NAD(P)-bd_dom"/>
</dbReference>
<evidence type="ECO:0000313" key="2">
    <source>
        <dbReference type="EMBL" id="MTI26753.1"/>
    </source>
</evidence>
<evidence type="ECO:0000259" key="1">
    <source>
        <dbReference type="Pfam" id="PF13460"/>
    </source>
</evidence>
<keyword evidence="3" id="KW-1185">Reference proteome</keyword>
<name>A0ABW9RRF3_9BACT</name>
<gene>
    <name evidence="2" type="ORF">E1163_17495</name>
</gene>
<dbReference type="PANTHER" id="PTHR15020:SF50">
    <property type="entry name" value="UPF0659 PROTEIN YMR090W"/>
    <property type="match status" value="1"/>
</dbReference>
<organism evidence="2 3">
    <name type="scientific">Fulvivirga kasyanovii</name>
    <dbReference type="NCBI Taxonomy" id="396812"/>
    <lineage>
        <taxon>Bacteria</taxon>
        <taxon>Pseudomonadati</taxon>
        <taxon>Bacteroidota</taxon>
        <taxon>Cytophagia</taxon>
        <taxon>Cytophagales</taxon>
        <taxon>Fulvivirgaceae</taxon>
        <taxon>Fulvivirga</taxon>
    </lineage>
</organism>
<evidence type="ECO:0000313" key="3">
    <source>
        <dbReference type="Proteomes" id="UP000798808"/>
    </source>
</evidence>
<dbReference type="Pfam" id="PF13460">
    <property type="entry name" value="NAD_binding_10"/>
    <property type="match status" value="1"/>
</dbReference>
<dbReference type="RefSeq" id="WP_155173761.1">
    <property type="nucleotide sequence ID" value="NZ_BAAAFL010000010.1"/>
</dbReference>
<dbReference type="CDD" id="cd05243">
    <property type="entry name" value="SDR_a5"/>
    <property type="match status" value="1"/>
</dbReference>
<feature type="domain" description="NAD(P)-binding" evidence="1">
    <location>
        <begin position="8"/>
        <end position="188"/>
    </location>
</feature>
<accession>A0ABW9RRF3</accession>
<dbReference type="Proteomes" id="UP000798808">
    <property type="component" value="Unassembled WGS sequence"/>
</dbReference>